<gene>
    <name evidence="3" type="ORF">JN11_01924</name>
</gene>
<dbReference type="OrthoDB" id="951410at2"/>
<protein>
    <submittedName>
        <fullName evidence="3">Polyisoprenoid-binding protein YceI</fullName>
    </submittedName>
</protein>
<accession>A0A562U4G8</accession>
<dbReference type="PANTHER" id="PTHR34406">
    <property type="entry name" value="PROTEIN YCEI"/>
    <property type="match status" value="1"/>
</dbReference>
<organism evidence="3 4">
    <name type="scientific">Mucilaginibacter frigoritolerans</name>
    <dbReference type="NCBI Taxonomy" id="652788"/>
    <lineage>
        <taxon>Bacteria</taxon>
        <taxon>Pseudomonadati</taxon>
        <taxon>Bacteroidota</taxon>
        <taxon>Sphingobacteriia</taxon>
        <taxon>Sphingobacteriales</taxon>
        <taxon>Sphingobacteriaceae</taxon>
        <taxon>Mucilaginibacter</taxon>
    </lineage>
</organism>
<evidence type="ECO:0000313" key="3">
    <source>
        <dbReference type="EMBL" id="TWJ00668.1"/>
    </source>
</evidence>
<dbReference type="Pfam" id="PF04264">
    <property type="entry name" value="YceI"/>
    <property type="match status" value="1"/>
</dbReference>
<dbReference type="SMART" id="SM00867">
    <property type="entry name" value="YceI"/>
    <property type="match status" value="1"/>
</dbReference>
<comment type="caution">
    <text evidence="3">The sequence shown here is derived from an EMBL/GenBank/DDBJ whole genome shotgun (WGS) entry which is preliminary data.</text>
</comment>
<evidence type="ECO:0000259" key="2">
    <source>
        <dbReference type="SMART" id="SM00867"/>
    </source>
</evidence>
<dbReference type="EMBL" id="VLLI01000005">
    <property type="protein sequence ID" value="TWJ00668.1"/>
    <property type="molecule type" value="Genomic_DNA"/>
</dbReference>
<dbReference type="AlphaFoldDB" id="A0A562U4G8"/>
<evidence type="ECO:0000313" key="4">
    <source>
        <dbReference type="Proteomes" id="UP000317010"/>
    </source>
</evidence>
<keyword evidence="4" id="KW-1185">Reference proteome</keyword>
<evidence type="ECO:0000256" key="1">
    <source>
        <dbReference type="SAM" id="SignalP"/>
    </source>
</evidence>
<dbReference type="Proteomes" id="UP000317010">
    <property type="component" value="Unassembled WGS sequence"/>
</dbReference>
<keyword evidence="1" id="KW-0732">Signal</keyword>
<reference evidence="3 4" key="1">
    <citation type="submission" date="2019-07" db="EMBL/GenBank/DDBJ databases">
        <title>Genomic Encyclopedia of Archaeal and Bacterial Type Strains, Phase II (KMG-II): from individual species to whole genera.</title>
        <authorList>
            <person name="Goeker M."/>
        </authorList>
    </citation>
    <scope>NUCLEOTIDE SEQUENCE [LARGE SCALE GENOMIC DNA]</scope>
    <source>
        <strain evidence="3 4">ATCC BAA-1854</strain>
    </source>
</reference>
<sequence length="183" mass="20049">MIMKAYSIIVALFICSVNSGLAQRYIPVEQSSSVQFNVSHQMIFKSTVTGTFKGLKGTIVFDPSNVTGATFDISVAAGTVESGIGMRDNHLKEESYFDVKKYPLISIKSQSIIKTSGENTYTFVGALTMKGVTKTISFPFTAKAENGGYHFKGNFKLNRLEYNISTDNSIDKNVEVDLDVVAK</sequence>
<name>A0A562U4G8_9SPHI</name>
<feature type="chain" id="PRO_5021720272" evidence="1">
    <location>
        <begin position="23"/>
        <end position="183"/>
    </location>
</feature>
<feature type="domain" description="Lipid/polyisoprenoid-binding YceI-like" evidence="2">
    <location>
        <begin position="24"/>
        <end position="183"/>
    </location>
</feature>
<dbReference type="Gene3D" id="2.40.128.110">
    <property type="entry name" value="Lipid/polyisoprenoid-binding, YceI-like"/>
    <property type="match status" value="1"/>
</dbReference>
<proteinExistence type="predicted"/>
<dbReference type="PANTHER" id="PTHR34406:SF1">
    <property type="entry name" value="PROTEIN YCEI"/>
    <property type="match status" value="1"/>
</dbReference>
<dbReference type="InterPro" id="IPR007372">
    <property type="entry name" value="Lipid/polyisoprenoid-bd_YceI"/>
</dbReference>
<feature type="signal peptide" evidence="1">
    <location>
        <begin position="1"/>
        <end position="22"/>
    </location>
</feature>
<dbReference type="InterPro" id="IPR036761">
    <property type="entry name" value="TTHA0802/YceI-like_sf"/>
</dbReference>
<dbReference type="SUPFAM" id="SSF101874">
    <property type="entry name" value="YceI-like"/>
    <property type="match status" value="1"/>
</dbReference>